<keyword evidence="2" id="KW-0493">Microtubule</keyword>
<evidence type="ECO:0000313" key="6">
    <source>
        <dbReference type="WBParaSite" id="maker-PairedContig_1431-snap-gene-0.3-mRNA-1"/>
    </source>
</evidence>
<name>A0A1I8ECJ5_WUCBA</name>
<dbReference type="InterPro" id="IPR008280">
    <property type="entry name" value="Tub_FtsZ_C"/>
</dbReference>
<dbReference type="STRING" id="6293.A0A1I8ECJ5"/>
<dbReference type="Gene3D" id="1.10.287.600">
    <property type="entry name" value="Helix hairpin bin"/>
    <property type="match status" value="1"/>
</dbReference>
<dbReference type="Gene3D" id="3.30.1330.20">
    <property type="entry name" value="Tubulin/FtsZ, C-terminal domain"/>
    <property type="match status" value="1"/>
</dbReference>
<keyword evidence="3" id="KW-0547">Nucleotide-binding</keyword>
<evidence type="ECO:0000259" key="5">
    <source>
        <dbReference type="Pfam" id="PF03953"/>
    </source>
</evidence>
<evidence type="ECO:0000256" key="1">
    <source>
        <dbReference type="ARBA" id="ARBA00009636"/>
    </source>
</evidence>
<evidence type="ECO:0000256" key="2">
    <source>
        <dbReference type="ARBA" id="ARBA00022701"/>
    </source>
</evidence>
<feature type="domain" description="Tubulin/FtsZ 2-layer sandwich" evidence="5">
    <location>
        <begin position="94"/>
        <end position="193"/>
    </location>
</feature>
<dbReference type="WBParaSite" id="maker-PairedContig_1431-snap-gene-0.3-mRNA-1">
    <property type="protein sequence ID" value="maker-PairedContig_1431-snap-gene-0.3-mRNA-1"/>
    <property type="gene ID" value="maker-PairedContig_1431-snap-gene-0.3"/>
</dbReference>
<dbReference type="InterPro" id="IPR037103">
    <property type="entry name" value="Tubulin/FtsZ-like_C"/>
</dbReference>
<reference evidence="6" key="1">
    <citation type="submission" date="2016-11" db="UniProtKB">
        <authorList>
            <consortium name="WormBaseParasite"/>
        </authorList>
    </citation>
    <scope>IDENTIFICATION</scope>
    <source>
        <strain evidence="6">pt0022</strain>
    </source>
</reference>
<dbReference type="GO" id="GO:0005525">
    <property type="term" value="F:GTP binding"/>
    <property type="evidence" value="ECO:0007669"/>
    <property type="project" value="UniProtKB-KW"/>
</dbReference>
<dbReference type="SUPFAM" id="SSF52490">
    <property type="entry name" value="Tubulin nucleotide-binding domain-like"/>
    <property type="match status" value="1"/>
</dbReference>
<dbReference type="InterPro" id="IPR023123">
    <property type="entry name" value="Tubulin_C"/>
</dbReference>
<evidence type="ECO:0000256" key="4">
    <source>
        <dbReference type="ARBA" id="ARBA00023134"/>
    </source>
</evidence>
<accession>A0A1I8ECJ5</accession>
<dbReference type="InterPro" id="IPR036525">
    <property type="entry name" value="Tubulin/FtsZ_GTPase_sf"/>
</dbReference>
<comment type="similarity">
    <text evidence="1">Belongs to the tubulin family.</text>
</comment>
<dbReference type="GO" id="GO:0007017">
    <property type="term" value="P:microtubule-based process"/>
    <property type="evidence" value="ECO:0007669"/>
    <property type="project" value="InterPro"/>
</dbReference>
<sequence length="255" mass="28924">FQLSHTLGNGIGSGLGNLIISKLHLVLSQCYQAYNTTLSVQQLIKNVDVTFYFDNEVLHNIALCEFRIKWPNYDQLNHLASVVMSGLYDFLDNLLFDARNLITACNPTTEHYMSAVAMFRGQISADVIIIGTSTNLVSQQVRSYLSSARNMPHLEQVLNNIKIDSCKLGADGSVISAAFLGNTTAIKDMFVRIGEQFEAFVHWYTSKGMDEAQFEMRDLISEYMSRDEWCGSKRDLDFNYIFVETQYDKVEESQC</sequence>
<keyword evidence="4" id="KW-0342">GTP-binding</keyword>
<dbReference type="AlphaFoldDB" id="A0A1I8ECJ5"/>
<proteinExistence type="inferred from homology"/>
<dbReference type="Pfam" id="PF03953">
    <property type="entry name" value="Tubulin_C"/>
    <property type="match status" value="1"/>
</dbReference>
<organism evidence="6">
    <name type="scientific">Wuchereria bancrofti</name>
    <dbReference type="NCBI Taxonomy" id="6293"/>
    <lineage>
        <taxon>Eukaryota</taxon>
        <taxon>Metazoa</taxon>
        <taxon>Ecdysozoa</taxon>
        <taxon>Nematoda</taxon>
        <taxon>Chromadorea</taxon>
        <taxon>Rhabditida</taxon>
        <taxon>Spirurina</taxon>
        <taxon>Spiruromorpha</taxon>
        <taxon>Filarioidea</taxon>
        <taxon>Onchocercidae</taxon>
        <taxon>Wuchereria</taxon>
    </lineage>
</organism>
<dbReference type="GO" id="GO:0005874">
    <property type="term" value="C:microtubule"/>
    <property type="evidence" value="ECO:0007669"/>
    <property type="project" value="UniProtKB-KW"/>
</dbReference>
<dbReference type="InterPro" id="IPR018316">
    <property type="entry name" value="Tubulin/FtsZ_2-layer-sand-dom"/>
</dbReference>
<dbReference type="PANTHER" id="PTHR11588">
    <property type="entry name" value="TUBULIN"/>
    <property type="match status" value="1"/>
</dbReference>
<dbReference type="InterPro" id="IPR000217">
    <property type="entry name" value="Tubulin"/>
</dbReference>
<protein>
    <submittedName>
        <fullName evidence="6">Tubulin_C domain-containing protein</fullName>
    </submittedName>
</protein>
<dbReference type="SUPFAM" id="SSF55307">
    <property type="entry name" value="Tubulin C-terminal domain-like"/>
    <property type="match status" value="1"/>
</dbReference>
<evidence type="ECO:0000256" key="3">
    <source>
        <dbReference type="ARBA" id="ARBA00022741"/>
    </source>
</evidence>
<dbReference type="Gene3D" id="3.40.50.1440">
    <property type="entry name" value="Tubulin/FtsZ, GTPase domain"/>
    <property type="match status" value="1"/>
</dbReference>